<evidence type="ECO:0000313" key="6">
    <source>
        <dbReference type="EMBL" id="MBI2876319.1"/>
    </source>
</evidence>
<evidence type="ECO:0000256" key="2">
    <source>
        <dbReference type="ARBA" id="ARBA00023004"/>
    </source>
</evidence>
<evidence type="ECO:0000256" key="3">
    <source>
        <dbReference type="ARBA" id="ARBA00023014"/>
    </source>
</evidence>
<feature type="domain" description="4Fe-4S ferredoxin-type" evidence="5">
    <location>
        <begin position="251"/>
        <end position="283"/>
    </location>
</feature>
<reference evidence="6" key="1">
    <citation type="submission" date="2020-07" db="EMBL/GenBank/DDBJ databases">
        <title>Huge and variable diversity of episymbiotic CPR bacteria and DPANN archaea in groundwater ecosystems.</title>
        <authorList>
            <person name="He C.Y."/>
            <person name="Keren R."/>
            <person name="Whittaker M."/>
            <person name="Farag I.F."/>
            <person name="Doudna J."/>
            <person name="Cate J.H.D."/>
            <person name="Banfield J.F."/>
        </authorList>
    </citation>
    <scope>NUCLEOTIDE SEQUENCE</scope>
    <source>
        <strain evidence="6">NC_groundwater_672_Ag_B-0.1um_62_36</strain>
    </source>
</reference>
<keyword evidence="2" id="KW-0408">Iron</keyword>
<dbReference type="PANTHER" id="PTHR40447:SF1">
    <property type="entry name" value="ANAEROBIC SULFITE REDUCTASE SUBUNIT A"/>
    <property type="match status" value="1"/>
</dbReference>
<dbReference type="Proteomes" id="UP000769766">
    <property type="component" value="Unassembled WGS sequence"/>
</dbReference>
<keyword evidence="4" id="KW-0175">Coiled coil</keyword>
<comment type="caution">
    <text evidence="6">The sequence shown here is derived from an EMBL/GenBank/DDBJ whole genome shotgun (WGS) entry which is preliminary data.</text>
</comment>
<accession>A0A932CNE2</accession>
<dbReference type="PROSITE" id="PS00198">
    <property type="entry name" value="4FE4S_FER_1"/>
    <property type="match status" value="2"/>
</dbReference>
<dbReference type="InterPro" id="IPR009051">
    <property type="entry name" value="Helical_ferredxn"/>
</dbReference>
<proteinExistence type="predicted"/>
<organism evidence="6 7">
    <name type="scientific">Tectimicrobiota bacterium</name>
    <dbReference type="NCBI Taxonomy" id="2528274"/>
    <lineage>
        <taxon>Bacteria</taxon>
        <taxon>Pseudomonadati</taxon>
        <taxon>Nitrospinota/Tectimicrobiota group</taxon>
        <taxon>Candidatus Tectimicrobiota</taxon>
    </lineage>
</organism>
<keyword evidence="1" id="KW-0479">Metal-binding</keyword>
<dbReference type="Gene3D" id="1.10.1060.10">
    <property type="entry name" value="Alpha-helical ferredoxin"/>
    <property type="match status" value="1"/>
</dbReference>
<evidence type="ECO:0000259" key="5">
    <source>
        <dbReference type="PROSITE" id="PS51379"/>
    </source>
</evidence>
<gene>
    <name evidence="6" type="ORF">HYY20_05505</name>
</gene>
<dbReference type="SUPFAM" id="SSF46548">
    <property type="entry name" value="alpha-helical ferredoxin"/>
    <property type="match status" value="1"/>
</dbReference>
<dbReference type="PROSITE" id="PS51379">
    <property type="entry name" value="4FE4S_FER_2"/>
    <property type="match status" value="2"/>
</dbReference>
<dbReference type="InterPro" id="IPR017900">
    <property type="entry name" value="4Fe4S_Fe_S_CS"/>
</dbReference>
<dbReference type="GO" id="GO:0046872">
    <property type="term" value="F:metal ion binding"/>
    <property type="evidence" value="ECO:0007669"/>
    <property type="project" value="UniProtKB-KW"/>
</dbReference>
<evidence type="ECO:0000256" key="1">
    <source>
        <dbReference type="ARBA" id="ARBA00022723"/>
    </source>
</evidence>
<dbReference type="InterPro" id="IPR017896">
    <property type="entry name" value="4Fe4S_Fe-S-bd"/>
</dbReference>
<dbReference type="EMBL" id="JACPRF010000171">
    <property type="protein sequence ID" value="MBI2876319.1"/>
    <property type="molecule type" value="Genomic_DNA"/>
</dbReference>
<dbReference type="AlphaFoldDB" id="A0A932CNE2"/>
<feature type="coiled-coil region" evidence="4">
    <location>
        <begin position="209"/>
        <end position="239"/>
    </location>
</feature>
<name>A0A932CNE2_UNCTE</name>
<protein>
    <submittedName>
        <fullName evidence="6">4Fe-4S dicluster domain-containing protein</fullName>
    </submittedName>
</protein>
<dbReference type="Pfam" id="PF17179">
    <property type="entry name" value="Fer4_22"/>
    <property type="match status" value="1"/>
</dbReference>
<keyword evidence="3" id="KW-0411">Iron-sulfur</keyword>
<feature type="domain" description="4Fe-4S ferredoxin-type" evidence="5">
    <location>
        <begin position="332"/>
        <end position="360"/>
    </location>
</feature>
<dbReference type="GO" id="GO:0051536">
    <property type="term" value="F:iron-sulfur cluster binding"/>
    <property type="evidence" value="ECO:0007669"/>
    <property type="project" value="UniProtKB-KW"/>
</dbReference>
<dbReference type="PANTHER" id="PTHR40447">
    <property type="entry name" value="ANAEROBIC SULFITE REDUCTASE SUBUNIT A"/>
    <property type="match status" value="1"/>
</dbReference>
<sequence>MAKRKDIGRLVTVLAASYEVIGPIQRGKEVVLGHIAQVHDLSYYVGSPMSSPKSFLHPPRERIFSFKRSDGSLREEPLSTRRQALFAIHPCDVHAILIQDRVMSGRLHPEEDPLTTSNGCSATANGVKTGGGQAASFPAGYTDPRYWARRERTLMVALNCTEVGENCFCASLGTGPGLKAGYDLLLTHLGGHYLVEVGSEAGARIAARLELAPARAEDLEDKARRLKDAQEQMKKAIDIRNLPEELNRGSGHPYWQELSEACLGCGNCAMVCPTCYCYNVTDRLNLKLDEVERIRTWDACLLKDYAAVHGANFRQPREARLRQFVHHKLSYWREQYGTYGCVGCGRCIAWCPAGIDITKVAQTVRGGEKE</sequence>
<evidence type="ECO:0000256" key="4">
    <source>
        <dbReference type="SAM" id="Coils"/>
    </source>
</evidence>
<evidence type="ECO:0000313" key="7">
    <source>
        <dbReference type="Proteomes" id="UP000769766"/>
    </source>
</evidence>